<dbReference type="InterPro" id="IPR027409">
    <property type="entry name" value="GroEL-like_apical_dom_sf"/>
</dbReference>
<gene>
    <name evidence="7" type="ORF">CKAN_01757000</name>
</gene>
<dbReference type="InterPro" id="IPR018370">
    <property type="entry name" value="Chaperonin_Cpn60_CS"/>
</dbReference>
<dbReference type="InterPro" id="IPR001844">
    <property type="entry name" value="Cpn60/GroEL"/>
</dbReference>
<organism evidence="7 8">
    <name type="scientific">Cinnamomum micranthum f. kanehirae</name>
    <dbReference type="NCBI Taxonomy" id="337451"/>
    <lineage>
        <taxon>Eukaryota</taxon>
        <taxon>Viridiplantae</taxon>
        <taxon>Streptophyta</taxon>
        <taxon>Embryophyta</taxon>
        <taxon>Tracheophyta</taxon>
        <taxon>Spermatophyta</taxon>
        <taxon>Magnoliopsida</taxon>
        <taxon>Magnoliidae</taxon>
        <taxon>Laurales</taxon>
        <taxon>Lauraceae</taxon>
        <taxon>Cinnamomum</taxon>
    </lineage>
</organism>
<keyword evidence="4" id="KW-0143">Chaperone</keyword>
<dbReference type="STRING" id="337451.A0A3S4PCE3"/>
<keyword evidence="6" id="KW-1133">Transmembrane helix</keyword>
<keyword evidence="2" id="KW-0547">Nucleotide-binding</keyword>
<dbReference type="NCBIfam" id="NF009487">
    <property type="entry name" value="PRK12849.1"/>
    <property type="match status" value="1"/>
</dbReference>
<dbReference type="PANTHER" id="PTHR45633">
    <property type="entry name" value="60 KDA HEAT SHOCK PROTEIN, MITOCHONDRIAL"/>
    <property type="match status" value="1"/>
</dbReference>
<dbReference type="FunFam" id="3.50.7.10:FF:000001">
    <property type="entry name" value="60 kDa chaperonin"/>
    <property type="match status" value="1"/>
</dbReference>
<dbReference type="NCBIfam" id="TIGR02348">
    <property type="entry name" value="GroEL"/>
    <property type="match status" value="1"/>
</dbReference>
<dbReference type="InterPro" id="IPR002423">
    <property type="entry name" value="Cpn60/GroEL/TCP-1"/>
</dbReference>
<dbReference type="PRINTS" id="PR00298">
    <property type="entry name" value="CHAPERONIN60"/>
</dbReference>
<dbReference type="EMBL" id="QPKB01000007">
    <property type="protein sequence ID" value="RWR88548.1"/>
    <property type="molecule type" value="Genomic_DNA"/>
</dbReference>
<dbReference type="NCBIfam" id="NF000592">
    <property type="entry name" value="PRK00013.1"/>
    <property type="match status" value="1"/>
</dbReference>
<dbReference type="SUPFAM" id="SSF48592">
    <property type="entry name" value="GroEL equatorial domain-like"/>
    <property type="match status" value="1"/>
</dbReference>
<dbReference type="PROSITE" id="PS00296">
    <property type="entry name" value="CHAPERONINS_CPN60"/>
    <property type="match status" value="1"/>
</dbReference>
<evidence type="ECO:0000256" key="4">
    <source>
        <dbReference type="ARBA" id="ARBA00023186"/>
    </source>
</evidence>
<dbReference type="InterPro" id="IPR027413">
    <property type="entry name" value="GROEL-like_equatorial_sf"/>
</dbReference>
<dbReference type="Gene3D" id="3.50.7.10">
    <property type="entry name" value="GroEL"/>
    <property type="match status" value="1"/>
</dbReference>
<evidence type="ECO:0000313" key="7">
    <source>
        <dbReference type="EMBL" id="RWR88548.1"/>
    </source>
</evidence>
<dbReference type="Gene3D" id="3.30.260.10">
    <property type="entry name" value="TCP-1-like chaperonin intermediate domain"/>
    <property type="match status" value="1"/>
</dbReference>
<evidence type="ECO:0000256" key="6">
    <source>
        <dbReference type="SAM" id="Phobius"/>
    </source>
</evidence>
<dbReference type="AlphaFoldDB" id="A0A3S4PCE3"/>
<protein>
    <submittedName>
        <fullName evidence="7">RuBisCO large subunit-binding protein subunit alpha isoform X1</fullName>
    </submittedName>
</protein>
<dbReference type="Proteomes" id="UP000283530">
    <property type="component" value="Unassembled WGS sequence"/>
</dbReference>
<evidence type="ECO:0000256" key="3">
    <source>
        <dbReference type="ARBA" id="ARBA00022840"/>
    </source>
</evidence>
<evidence type="ECO:0000256" key="1">
    <source>
        <dbReference type="ARBA" id="ARBA00006607"/>
    </source>
</evidence>
<name>A0A3S4PCE3_9MAGN</name>
<reference evidence="7 8" key="1">
    <citation type="journal article" date="2019" name="Nat. Plants">
        <title>Stout camphor tree genome fills gaps in understanding of flowering plant genome evolution.</title>
        <authorList>
            <person name="Chaw S.M."/>
            <person name="Liu Y.C."/>
            <person name="Wu Y.W."/>
            <person name="Wang H.Y."/>
            <person name="Lin C.I."/>
            <person name="Wu C.S."/>
            <person name="Ke H.M."/>
            <person name="Chang L.Y."/>
            <person name="Hsu C.Y."/>
            <person name="Yang H.T."/>
            <person name="Sudianto E."/>
            <person name="Hsu M.H."/>
            <person name="Wu K.P."/>
            <person name="Wang L.N."/>
            <person name="Leebens-Mack J.H."/>
            <person name="Tsai I.J."/>
        </authorList>
    </citation>
    <scope>NUCLEOTIDE SEQUENCE [LARGE SCALE GENOMIC DNA]</scope>
    <source>
        <strain evidence="8">cv. Chaw 1501</strain>
        <tissue evidence="7">Young leaves</tissue>
    </source>
</reference>
<comment type="caution">
    <text evidence="7">The sequence shown here is derived from an EMBL/GenBank/DDBJ whole genome shotgun (WGS) entry which is preliminary data.</text>
</comment>
<dbReference type="GO" id="GO:0042026">
    <property type="term" value="P:protein refolding"/>
    <property type="evidence" value="ECO:0007669"/>
    <property type="project" value="InterPro"/>
</dbReference>
<proteinExistence type="inferred from homology"/>
<dbReference type="NCBIfam" id="NF009488">
    <property type="entry name" value="PRK12850.1"/>
    <property type="match status" value="1"/>
</dbReference>
<dbReference type="SUPFAM" id="SSF52029">
    <property type="entry name" value="GroEL apical domain-like"/>
    <property type="match status" value="1"/>
</dbReference>
<dbReference type="NCBIfam" id="NF009489">
    <property type="entry name" value="PRK12851.1"/>
    <property type="match status" value="1"/>
</dbReference>
<dbReference type="SUPFAM" id="SSF54849">
    <property type="entry name" value="GroEL-intermediate domain like"/>
    <property type="match status" value="1"/>
</dbReference>
<feature type="transmembrane region" description="Helical" evidence="6">
    <location>
        <begin position="114"/>
        <end position="135"/>
    </location>
</feature>
<evidence type="ECO:0000256" key="5">
    <source>
        <dbReference type="RuleBase" id="RU000418"/>
    </source>
</evidence>
<dbReference type="GO" id="GO:0140662">
    <property type="term" value="F:ATP-dependent protein folding chaperone"/>
    <property type="evidence" value="ECO:0007669"/>
    <property type="project" value="InterPro"/>
</dbReference>
<evidence type="ECO:0000313" key="8">
    <source>
        <dbReference type="Proteomes" id="UP000283530"/>
    </source>
</evidence>
<keyword evidence="8" id="KW-1185">Reference proteome</keyword>
<comment type="similarity">
    <text evidence="1 5">Belongs to the chaperonin (HSP60) family.</text>
</comment>
<dbReference type="Gene3D" id="1.10.560.10">
    <property type="entry name" value="GroEL-like equatorial domain"/>
    <property type="match status" value="2"/>
</dbReference>
<dbReference type="InterPro" id="IPR027410">
    <property type="entry name" value="TCP-1-like_intermed_sf"/>
</dbReference>
<dbReference type="CDD" id="cd03344">
    <property type="entry name" value="GroEL"/>
    <property type="match status" value="1"/>
</dbReference>
<keyword evidence="6" id="KW-0472">Membrane</keyword>
<accession>A0A3S4PCE3</accession>
<keyword evidence="3" id="KW-0067">ATP-binding</keyword>
<sequence length="599" mass="63984">MTTSFSPTFFSPQNLFSTNRSETKRVLKSSRRHSQLGKIFTIRAGPKKISFDTDCRKSLQAGIDKLADAVSVTLGPKGRNVVLDEPGIPKVINDGVTIARAIELSDSIENAGAMLIQEVIIALLFFVFIFVVCVARKTNDSAGDGTTTAIVLAREIIKLGLLAVASGANPVSLKKGIEKTVFELLKILRKECRPVKGRSDIKAVASISAGNDDFIGNLIAEAIDKIGTDGVISIESSSTFETTVQVEEGMKIDKGYISPHFITNQDKSIVEFQNARVLVTDQKISKIKDIIPLLEKTTQLSVPLLIITEDISHEVLATLVMNKLRGLINVAAIKCPGFGEGKKAILQDIALMTGADFLAADLGLTLESATSDQLGIAQKITITNNSTTIVADPSTRAEIQARISQIKKDLAATDSAFQSRKLSERIAKLSSGVAVIKVGAPTEAELEDKKLRIEDAKNATFAAIDEGIAPGGGATFIHLSKQIPNIKNLMEDPEEQIGAHIVGKALLVPSALIAANAGVEGSVVVEKLLSCNWQVGYNAMTDKYEDLISAGVIDPCRVLRCALQNAASIAGVVLMTQAVLVEKVKKPKPVVPYVPGITP</sequence>
<dbReference type="GO" id="GO:0005524">
    <property type="term" value="F:ATP binding"/>
    <property type="evidence" value="ECO:0007669"/>
    <property type="project" value="UniProtKB-KW"/>
</dbReference>
<evidence type="ECO:0000256" key="2">
    <source>
        <dbReference type="ARBA" id="ARBA00022741"/>
    </source>
</evidence>
<dbReference type="Pfam" id="PF00118">
    <property type="entry name" value="Cpn60_TCP1"/>
    <property type="match status" value="1"/>
</dbReference>
<keyword evidence="6" id="KW-0812">Transmembrane</keyword>
<dbReference type="OrthoDB" id="1733909at2759"/>